<comment type="caution">
    <text evidence="1">The sequence shown here is derived from an EMBL/GenBank/DDBJ whole genome shotgun (WGS) entry which is preliminary data.</text>
</comment>
<keyword evidence="2" id="KW-1185">Reference proteome</keyword>
<dbReference type="InterPro" id="IPR023296">
    <property type="entry name" value="Glyco_hydro_beta-prop_sf"/>
</dbReference>
<reference evidence="1 2" key="1">
    <citation type="submission" date="2024-09" db="EMBL/GenBank/DDBJ databases">
        <authorList>
            <person name="Sun Q."/>
            <person name="Mori K."/>
        </authorList>
    </citation>
    <scope>NUCLEOTIDE SEQUENCE [LARGE SCALE GENOMIC DNA]</scope>
    <source>
        <strain evidence="1 2">CECT 8622</strain>
    </source>
</reference>
<evidence type="ECO:0000313" key="1">
    <source>
        <dbReference type="EMBL" id="MFB9056118.1"/>
    </source>
</evidence>
<accession>A0ABV5F9I5</accession>
<dbReference type="EMBL" id="JBHMFC010000014">
    <property type="protein sequence ID" value="MFB9056118.1"/>
    <property type="molecule type" value="Genomic_DNA"/>
</dbReference>
<organism evidence="1 2">
    <name type="scientific">Mariniflexile ostreae</name>
    <dbReference type="NCBI Taxonomy" id="1520892"/>
    <lineage>
        <taxon>Bacteria</taxon>
        <taxon>Pseudomonadati</taxon>
        <taxon>Bacteroidota</taxon>
        <taxon>Flavobacteriia</taxon>
        <taxon>Flavobacteriales</taxon>
        <taxon>Flavobacteriaceae</taxon>
        <taxon>Mariniflexile</taxon>
    </lineage>
</organism>
<sequence>MKKTIVSTVILSMFILSCKNQKNKNQIAEKNETFQEETPIPTAISDAWKFIGEAVNEPGYDVWGSSPIRDEEGNVHLFSARWSSETPFKEAWRYNSEIAHYVAKKPEGPFTFVETIRKGKRDGSWNAAGFHNPSIKKIDGKYVLVFIANDGAPEHGPSQRIGMLVSNDINGPWKEVPNKKEPVLSPPNDTAIWCANSGLGVNNPSIIKHPNGKYYLYFKAMAGPKGTGAKVSMGVAISDNLEGPYTFEPTPITSNKERIEDGYAFLWKNKVCLLTTDNYGILEKGGGLLWVSDDGLKFNENPLSGFHNYQDFYLNGVFPENVNIRYGGKNVKFERPQLLMDANNEPEYLYCPSGVALDGSDGTNSYVLKYSDVFK</sequence>
<dbReference type="PROSITE" id="PS51257">
    <property type="entry name" value="PROKAR_LIPOPROTEIN"/>
    <property type="match status" value="1"/>
</dbReference>
<dbReference type="Proteomes" id="UP001589585">
    <property type="component" value="Unassembled WGS sequence"/>
</dbReference>
<proteinExistence type="predicted"/>
<keyword evidence="1" id="KW-0378">Hydrolase</keyword>
<dbReference type="GO" id="GO:0016787">
    <property type="term" value="F:hydrolase activity"/>
    <property type="evidence" value="ECO:0007669"/>
    <property type="project" value="UniProtKB-KW"/>
</dbReference>
<name>A0ABV5F9I5_9FLAO</name>
<protein>
    <submittedName>
        <fullName evidence="1">Glycoside hydrolase family protein</fullName>
    </submittedName>
</protein>
<dbReference type="SUPFAM" id="SSF75005">
    <property type="entry name" value="Arabinanase/levansucrase/invertase"/>
    <property type="match status" value="1"/>
</dbReference>
<gene>
    <name evidence="1" type="ORF">ACFFU9_05115</name>
</gene>
<dbReference type="CDD" id="cd08994">
    <property type="entry name" value="GH43_62_32_68_117_130-like"/>
    <property type="match status" value="1"/>
</dbReference>
<dbReference type="RefSeq" id="WP_379860313.1">
    <property type="nucleotide sequence ID" value="NZ_JBHMFC010000014.1"/>
</dbReference>
<dbReference type="Gene3D" id="2.115.10.20">
    <property type="entry name" value="Glycosyl hydrolase domain, family 43"/>
    <property type="match status" value="1"/>
</dbReference>
<evidence type="ECO:0000313" key="2">
    <source>
        <dbReference type="Proteomes" id="UP001589585"/>
    </source>
</evidence>